<name>A0A6P7TQS3_9MOLL</name>
<evidence type="ECO:0000313" key="2">
    <source>
        <dbReference type="RefSeq" id="XP_029654579.1"/>
    </source>
</evidence>
<evidence type="ECO:0000313" key="1">
    <source>
        <dbReference type="Proteomes" id="UP000515154"/>
    </source>
</evidence>
<gene>
    <name evidence="2" type="primary">LOC115228044</name>
</gene>
<dbReference type="Proteomes" id="UP000515154">
    <property type="component" value="Unplaced"/>
</dbReference>
<organism evidence="1 2">
    <name type="scientific">Octopus sinensis</name>
    <name type="common">East Asian common octopus</name>
    <dbReference type="NCBI Taxonomy" id="2607531"/>
    <lineage>
        <taxon>Eukaryota</taxon>
        <taxon>Metazoa</taxon>
        <taxon>Spiralia</taxon>
        <taxon>Lophotrochozoa</taxon>
        <taxon>Mollusca</taxon>
        <taxon>Cephalopoda</taxon>
        <taxon>Coleoidea</taxon>
        <taxon>Octopodiformes</taxon>
        <taxon>Octopoda</taxon>
        <taxon>Incirrata</taxon>
        <taxon>Octopodidae</taxon>
        <taxon>Octopus</taxon>
    </lineage>
</organism>
<dbReference type="KEGG" id="osn:115228044"/>
<reference evidence="2" key="1">
    <citation type="submission" date="2025-08" db="UniProtKB">
        <authorList>
            <consortium name="RefSeq"/>
        </authorList>
    </citation>
    <scope>IDENTIFICATION</scope>
</reference>
<dbReference type="PANTHER" id="PTHR47831:SF1">
    <property type="entry name" value="GENERAL TRANSCRIPTION FACTOR II-I REPEAT DOMAIN-CONTAINING PROTEIN 2A-RELATED"/>
    <property type="match status" value="1"/>
</dbReference>
<dbReference type="InterPro" id="IPR042224">
    <property type="entry name" value="GTF2IRD2"/>
</dbReference>
<sequence length="245" mass="28471">MFAKNKPLPELESLNWLIDLTFLVDITEHLNTLNKNLQGRNKVVTQYFECTQAFTMKLMLWETQLTVGNTEHFSCLKSVISITSNVDVSRYKVKITGLLQQFETRFEIFRELEKEFTVFRSPFAANITHLAANLQLEIIDLKSDLDLKNKFTIVGLDTFYKFLLPKYMDYPADTDNYYDFTERHFSLQTFLELSSKKLMATKPTITPIIARGPKDRYIADLVDLRSLINKNVKTSLVISKLFTPN</sequence>
<dbReference type="PANTHER" id="PTHR47831">
    <property type="entry name" value="GENERAL TRANSCRIPTION FACTOR II-I REPEAT DOMAIN-CONTAINING PROTEIN 2"/>
    <property type="match status" value="1"/>
</dbReference>
<dbReference type="AlphaFoldDB" id="A0A6P7TQS3"/>
<dbReference type="GO" id="GO:0005634">
    <property type="term" value="C:nucleus"/>
    <property type="evidence" value="ECO:0007669"/>
    <property type="project" value="TreeGrafter"/>
</dbReference>
<keyword evidence="1" id="KW-1185">Reference proteome</keyword>
<accession>A0A6P7TQS3</accession>
<dbReference type="RefSeq" id="XP_029654579.1">
    <property type="nucleotide sequence ID" value="XM_029798719.1"/>
</dbReference>
<proteinExistence type="predicted"/>
<protein>
    <submittedName>
        <fullName evidence="2">General transcription factor II-I repeat domain-containing protein 2-like</fullName>
    </submittedName>
</protein>